<evidence type="ECO:0000259" key="1">
    <source>
        <dbReference type="Pfam" id="PF06452"/>
    </source>
</evidence>
<organism evidence="2 3">
    <name type="scientific">Negadavirga shengliensis</name>
    <dbReference type="NCBI Taxonomy" id="1389218"/>
    <lineage>
        <taxon>Bacteria</taxon>
        <taxon>Pseudomonadati</taxon>
        <taxon>Bacteroidota</taxon>
        <taxon>Cytophagia</taxon>
        <taxon>Cytophagales</taxon>
        <taxon>Cyclobacteriaceae</taxon>
        <taxon>Negadavirga</taxon>
    </lineage>
</organism>
<dbReference type="Gene3D" id="2.60.40.1190">
    <property type="match status" value="1"/>
</dbReference>
<dbReference type="PANTHER" id="PTHR35532">
    <property type="entry name" value="SIMILAR TO POLYHYDROXYALKANOATE DEPOLYMERASE"/>
    <property type="match status" value="1"/>
</dbReference>
<feature type="domain" description="Carbohydrate-binding" evidence="1">
    <location>
        <begin position="40"/>
        <end position="191"/>
    </location>
</feature>
<evidence type="ECO:0000313" key="2">
    <source>
        <dbReference type="EMBL" id="MFC4870405.1"/>
    </source>
</evidence>
<reference evidence="3" key="1">
    <citation type="journal article" date="2019" name="Int. J. Syst. Evol. Microbiol.">
        <title>The Global Catalogue of Microorganisms (GCM) 10K type strain sequencing project: providing services to taxonomists for standard genome sequencing and annotation.</title>
        <authorList>
            <consortium name="The Broad Institute Genomics Platform"/>
            <consortium name="The Broad Institute Genome Sequencing Center for Infectious Disease"/>
            <person name="Wu L."/>
            <person name="Ma J."/>
        </authorList>
    </citation>
    <scope>NUCLEOTIDE SEQUENCE [LARGE SCALE GENOMIC DNA]</scope>
    <source>
        <strain evidence="3">CGMCC 4.7466</strain>
    </source>
</reference>
<sequence length="353" mass="41446">MGKNIVFTFLLTSVVCSGWAQHKEDRSQYVAYRTPEKPHIDGLLDEAQWEQASWSTAFVDIEGDQKPKPAHLTRMKMLWDEEYLYIGLWLEEPHVWASYTENESVIFHENDIELFLDPDGDTHHYYELEVNALGTIWDLMLTKPYRNGGKPINGWNINGLEYAIHLEGSLNDPTDQDEYWSVEMAIPWKSLSQSGPRYRPPHDGEQWRINFSRVQWQVEPDEKGYKKKINPATGKPFPEDNWVWSPMGLVDMHLPERWGYVQFSDLPVGKETVPFKMHPDELVKDELRKIYWAQRDRYAQMKTYGHSLEELGLETGLKQVNFEVSATRFKISSPSLVDEKSWFITEDSRIWKE</sequence>
<keyword evidence="3" id="KW-1185">Reference proteome</keyword>
<dbReference type="Proteomes" id="UP001595818">
    <property type="component" value="Unassembled WGS sequence"/>
</dbReference>
<comment type="caution">
    <text evidence="2">The sequence shown here is derived from an EMBL/GenBank/DDBJ whole genome shotgun (WGS) entry which is preliminary data.</text>
</comment>
<dbReference type="InterPro" id="IPR010502">
    <property type="entry name" value="Carb-bd_dom_fam9"/>
</dbReference>
<dbReference type="RefSeq" id="WP_377060913.1">
    <property type="nucleotide sequence ID" value="NZ_JBHSJJ010000001.1"/>
</dbReference>
<gene>
    <name evidence="2" type="ORF">ACFPFU_01820</name>
</gene>
<name>A0ABV9SVJ9_9BACT</name>
<dbReference type="CDD" id="cd09620">
    <property type="entry name" value="CBM9_like_3"/>
    <property type="match status" value="1"/>
</dbReference>
<proteinExistence type="predicted"/>
<dbReference type="PANTHER" id="PTHR35532:SF5">
    <property type="entry name" value="CARBOHYDRATE-BINDING DOMAIN-CONTAINING PROTEIN"/>
    <property type="match status" value="1"/>
</dbReference>
<dbReference type="EMBL" id="JBHSJJ010000001">
    <property type="protein sequence ID" value="MFC4870405.1"/>
    <property type="molecule type" value="Genomic_DNA"/>
</dbReference>
<dbReference type="Pfam" id="PF06452">
    <property type="entry name" value="CBM9_1"/>
    <property type="match status" value="1"/>
</dbReference>
<protein>
    <submittedName>
        <fullName evidence="2">Carbohydrate-binding family 9-like protein</fullName>
    </submittedName>
</protein>
<accession>A0ABV9SVJ9</accession>
<dbReference type="SUPFAM" id="SSF49344">
    <property type="entry name" value="CBD9-like"/>
    <property type="match status" value="1"/>
</dbReference>
<evidence type="ECO:0000313" key="3">
    <source>
        <dbReference type="Proteomes" id="UP001595818"/>
    </source>
</evidence>